<keyword evidence="3" id="KW-0812">Transmembrane</keyword>
<feature type="transmembrane region" description="Helical" evidence="3">
    <location>
        <begin position="52"/>
        <end position="71"/>
    </location>
</feature>
<evidence type="ECO:0000313" key="5">
    <source>
        <dbReference type="EMBL" id="QMW02413.1"/>
    </source>
</evidence>
<feature type="compositionally biased region" description="Basic and acidic residues" evidence="2">
    <location>
        <begin position="347"/>
        <end position="356"/>
    </location>
</feature>
<dbReference type="InterPro" id="IPR052173">
    <property type="entry name" value="Beta-lactam_resp_regulator"/>
</dbReference>
<protein>
    <submittedName>
        <fullName evidence="5">M48 family metalloprotease</fullName>
    </submittedName>
</protein>
<dbReference type="CDD" id="cd07341">
    <property type="entry name" value="M56_BlaR1_MecR1_like"/>
    <property type="match status" value="1"/>
</dbReference>
<reference evidence="5 6" key="1">
    <citation type="submission" date="2020-07" db="EMBL/GenBank/DDBJ databases">
        <title>Spirosoma foliorum sp. nov., isolated from the leaves on the Nejang mountain Korea, Republic of.</title>
        <authorList>
            <person name="Ho H."/>
            <person name="Lee Y.-J."/>
            <person name="Nurcahyanto D.-A."/>
            <person name="Kim S.-G."/>
        </authorList>
    </citation>
    <scope>NUCLEOTIDE SEQUENCE [LARGE SCALE GENOMIC DNA]</scope>
    <source>
        <strain evidence="5 6">PL0136</strain>
    </source>
</reference>
<keyword evidence="6" id="KW-1185">Reference proteome</keyword>
<feature type="coiled-coil region" evidence="1">
    <location>
        <begin position="600"/>
        <end position="648"/>
    </location>
</feature>
<feature type="transmembrane region" description="Helical" evidence="3">
    <location>
        <begin position="119"/>
        <end position="140"/>
    </location>
</feature>
<accession>A0A7G5GU71</accession>
<dbReference type="PANTHER" id="PTHR34978:SF3">
    <property type="entry name" value="SLR0241 PROTEIN"/>
    <property type="match status" value="1"/>
</dbReference>
<keyword evidence="3" id="KW-1133">Transmembrane helix</keyword>
<feature type="region of interest" description="Disordered" evidence="2">
    <location>
        <begin position="717"/>
        <end position="746"/>
    </location>
</feature>
<feature type="region of interest" description="Disordered" evidence="2">
    <location>
        <begin position="670"/>
        <end position="692"/>
    </location>
</feature>
<organism evidence="5 6">
    <name type="scientific">Spirosoma foliorum</name>
    <dbReference type="NCBI Taxonomy" id="2710596"/>
    <lineage>
        <taxon>Bacteria</taxon>
        <taxon>Pseudomonadati</taxon>
        <taxon>Bacteroidota</taxon>
        <taxon>Cytophagia</taxon>
        <taxon>Cytophagales</taxon>
        <taxon>Cytophagaceae</taxon>
        <taxon>Spirosoma</taxon>
    </lineage>
</organism>
<dbReference type="GO" id="GO:0008237">
    <property type="term" value="F:metallopeptidase activity"/>
    <property type="evidence" value="ECO:0007669"/>
    <property type="project" value="UniProtKB-KW"/>
</dbReference>
<evidence type="ECO:0000313" key="6">
    <source>
        <dbReference type="Proteomes" id="UP000515369"/>
    </source>
</evidence>
<dbReference type="Gene3D" id="3.30.2010.10">
    <property type="entry name" value="Metalloproteases ('zincins'), catalytic domain"/>
    <property type="match status" value="1"/>
</dbReference>
<name>A0A7G5GU71_9BACT</name>
<evidence type="ECO:0000256" key="3">
    <source>
        <dbReference type="SAM" id="Phobius"/>
    </source>
</evidence>
<dbReference type="GO" id="GO:0006508">
    <property type="term" value="P:proteolysis"/>
    <property type="evidence" value="ECO:0007669"/>
    <property type="project" value="UniProtKB-KW"/>
</dbReference>
<dbReference type="KEGG" id="sfol:H3H32_31610"/>
<keyword evidence="5" id="KW-0378">Hydrolase</keyword>
<evidence type="ECO:0000256" key="1">
    <source>
        <dbReference type="SAM" id="Coils"/>
    </source>
</evidence>
<keyword evidence="3" id="KW-0472">Membrane</keyword>
<dbReference type="InterPro" id="IPR008756">
    <property type="entry name" value="Peptidase_M56"/>
</dbReference>
<gene>
    <name evidence="5" type="ORF">H3H32_31610</name>
</gene>
<feature type="transmembrane region" description="Helical" evidence="3">
    <location>
        <begin position="320"/>
        <end position="344"/>
    </location>
</feature>
<proteinExistence type="predicted"/>
<evidence type="ECO:0000259" key="4">
    <source>
        <dbReference type="Pfam" id="PF05569"/>
    </source>
</evidence>
<keyword evidence="5" id="KW-0482">Metalloprotease</keyword>
<dbReference type="EMBL" id="CP059732">
    <property type="protein sequence ID" value="QMW02413.1"/>
    <property type="molecule type" value="Genomic_DNA"/>
</dbReference>
<dbReference type="RefSeq" id="WP_182459721.1">
    <property type="nucleotide sequence ID" value="NZ_CP059732.1"/>
</dbReference>
<feature type="transmembrane region" description="Helical" evidence="3">
    <location>
        <begin position="20"/>
        <end position="40"/>
    </location>
</feature>
<keyword evidence="5" id="KW-0645">Protease</keyword>
<keyword evidence="1" id="KW-0175">Coiled coil</keyword>
<sequence length="746" mass="83548">MNAFHFLSNSVVDALGWTLLHALWQGFALVLPVAVVLHLLRNQSSMLRYRVSVLTLLTQLLVSGATFIWYYEPVVENQPIVPSAAIHYAKLVRWQTVTQSLPWQQQTQLFLERHLSQFVLIYLIGVALFGLRLAGGWLYLQRLSKTATQPATKNWLSLTNQLRSALMIKTVVQVRESARIAVPMVVGMLKPVLLLPIGLATSLSMREVEAVLAHELAHVKRHDYAVNLLQSVVEVLYFFHPALWWLSARVREEREHCCDDLAVEACGGNGRILAQALARVEELRLMQLEQTPALAMAFASKRQHLLHRVRRVLGVPTRPFVSNASLAGLTLATILLMSVSVYAVQKQDDTKKETKQPKPAQSTRRHKIDGNSEYGMVDGKKVGYVIWKGQKLSAARLTKLQTQLNQVMNGQLSLDAVKQADRDILLTIIEKNQAFDNGMGALTEGLSHIDYDNIVASSALKNVPLSPDGTVEGLAKVDYKSIIDDALAAATRNSHDAFLLANDTLAPQRAFQQRQIDSLSRLMNERAHQVQTLHLQMEKMQFPIEEFGRNQQMLEWRKEKLMQLRNSLIEKQQQMMRQDGKQKLSLEEMEKQVAAFEPEIKKQEASIEEANRQLEATQAKLLEARKPLEKLELESRQLDAQLERLSVEMERHGESLSRITSDLPNLDMGMNVNVNTGRGRITRTPRAPRAPRPAIAPRVDVVVPAVPAAPAVRVQAAPAIAPPTPPARVAKPRSAPKPAVAPKIDE</sequence>
<dbReference type="Pfam" id="PF05569">
    <property type="entry name" value="Peptidase_M56"/>
    <property type="match status" value="1"/>
</dbReference>
<evidence type="ECO:0000256" key="2">
    <source>
        <dbReference type="SAM" id="MobiDB-lite"/>
    </source>
</evidence>
<dbReference type="Proteomes" id="UP000515369">
    <property type="component" value="Chromosome"/>
</dbReference>
<dbReference type="PANTHER" id="PTHR34978">
    <property type="entry name" value="POSSIBLE SENSOR-TRANSDUCER PROTEIN BLAR"/>
    <property type="match status" value="1"/>
</dbReference>
<feature type="region of interest" description="Disordered" evidence="2">
    <location>
        <begin position="347"/>
        <end position="372"/>
    </location>
</feature>
<feature type="domain" description="Peptidase M56" evidence="4">
    <location>
        <begin position="19"/>
        <end position="265"/>
    </location>
</feature>
<dbReference type="AlphaFoldDB" id="A0A7G5GU71"/>